<organism evidence="1 2">
    <name type="scientific">Chondromyces apiculatus DSM 436</name>
    <dbReference type="NCBI Taxonomy" id="1192034"/>
    <lineage>
        <taxon>Bacteria</taxon>
        <taxon>Pseudomonadati</taxon>
        <taxon>Myxococcota</taxon>
        <taxon>Polyangia</taxon>
        <taxon>Polyangiales</taxon>
        <taxon>Polyangiaceae</taxon>
        <taxon>Chondromyces</taxon>
    </lineage>
</organism>
<dbReference type="OrthoDB" id="5497434at2"/>
<reference evidence="1 2" key="1">
    <citation type="submission" date="2013-05" db="EMBL/GenBank/DDBJ databases">
        <title>Genome assembly of Chondromyces apiculatus DSM 436.</title>
        <authorList>
            <person name="Sharma G."/>
            <person name="Khatri I."/>
            <person name="Kaur C."/>
            <person name="Mayilraj S."/>
            <person name="Subramanian S."/>
        </authorList>
    </citation>
    <scope>NUCLEOTIDE SEQUENCE [LARGE SCALE GENOMIC DNA]</scope>
    <source>
        <strain evidence="1 2">DSM 436</strain>
    </source>
</reference>
<dbReference type="AlphaFoldDB" id="A0A017TB54"/>
<evidence type="ECO:0000313" key="1">
    <source>
        <dbReference type="EMBL" id="EYF06030.1"/>
    </source>
</evidence>
<name>A0A017TB54_9BACT</name>
<sequence length="327" mass="35677">MIQPDDVPASEGGDKVSAALQRFTLDVAVNQADFDTGYRALDAMFGPRGEIERPEVLLRWSSGPRHPPAAWPTQVQSAYHLILARDHERSGDLAGIRDCFVTLDVRARRCVVLLSHTLVLPPYRRTGLAALLRAAPIGLCRRALAAAGLDPTSAEIILFAEMEPVVAEEPDTVIRLLAYGRAGFRVIPPATFPYVQPDFRNLAALSLDASPIPLLAVVRQVGEESRTTMPRARAQGCLEQIHAIHACDNRLEDIHALQAHTMRALSAWTGKDLPLLPLPTGAGALAAIAPLVRSEVLAHFPERWRQNPLEDPADERAAIAAAWPNLR</sequence>
<dbReference type="EMBL" id="ASRX01000019">
    <property type="protein sequence ID" value="EYF06030.1"/>
    <property type="molecule type" value="Genomic_DNA"/>
</dbReference>
<keyword evidence="2" id="KW-1185">Reference proteome</keyword>
<gene>
    <name evidence="1" type="ORF">CAP_2490</name>
</gene>
<dbReference type="RefSeq" id="WP_044240997.1">
    <property type="nucleotide sequence ID" value="NZ_ASRX01000019.1"/>
</dbReference>
<evidence type="ECO:0000313" key="2">
    <source>
        <dbReference type="Proteomes" id="UP000019678"/>
    </source>
</evidence>
<comment type="caution">
    <text evidence="1">The sequence shown here is derived from an EMBL/GenBank/DDBJ whole genome shotgun (WGS) entry which is preliminary data.</text>
</comment>
<protein>
    <submittedName>
        <fullName evidence="1">Uncharacterized protein</fullName>
    </submittedName>
</protein>
<dbReference type="Proteomes" id="UP000019678">
    <property type="component" value="Unassembled WGS sequence"/>
</dbReference>
<proteinExistence type="predicted"/>
<accession>A0A017TB54</accession>